<gene>
    <name evidence="1" type="ORF">S01H4_40181</name>
</gene>
<dbReference type="AlphaFoldDB" id="X1C8N6"/>
<dbReference type="EMBL" id="BART01021850">
    <property type="protein sequence ID" value="GAH04441.1"/>
    <property type="molecule type" value="Genomic_DNA"/>
</dbReference>
<comment type="caution">
    <text evidence="1">The sequence shown here is derived from an EMBL/GenBank/DDBJ whole genome shotgun (WGS) entry which is preliminary data.</text>
</comment>
<sequence length="40" mass="4522">MLLVGEQIGFDEGGVFQALSDPIYTKTVVKYRYKGEKVIE</sequence>
<organism evidence="1">
    <name type="scientific">marine sediment metagenome</name>
    <dbReference type="NCBI Taxonomy" id="412755"/>
    <lineage>
        <taxon>unclassified sequences</taxon>
        <taxon>metagenomes</taxon>
        <taxon>ecological metagenomes</taxon>
    </lineage>
</organism>
<accession>X1C8N6</accession>
<proteinExistence type="predicted"/>
<feature type="non-terminal residue" evidence="1">
    <location>
        <position position="40"/>
    </location>
</feature>
<name>X1C8N6_9ZZZZ</name>
<reference evidence="1" key="1">
    <citation type="journal article" date="2014" name="Front. Microbiol.">
        <title>High frequency of phylogenetically diverse reductive dehalogenase-homologous genes in deep subseafloor sedimentary metagenomes.</title>
        <authorList>
            <person name="Kawai M."/>
            <person name="Futagami T."/>
            <person name="Toyoda A."/>
            <person name="Takaki Y."/>
            <person name="Nishi S."/>
            <person name="Hori S."/>
            <person name="Arai W."/>
            <person name="Tsubouchi T."/>
            <person name="Morono Y."/>
            <person name="Uchiyama I."/>
            <person name="Ito T."/>
            <person name="Fujiyama A."/>
            <person name="Inagaki F."/>
            <person name="Takami H."/>
        </authorList>
    </citation>
    <scope>NUCLEOTIDE SEQUENCE</scope>
    <source>
        <strain evidence="1">Expedition CK06-06</strain>
    </source>
</reference>
<evidence type="ECO:0000313" key="1">
    <source>
        <dbReference type="EMBL" id="GAH04441.1"/>
    </source>
</evidence>
<protein>
    <submittedName>
        <fullName evidence="1">Uncharacterized protein</fullName>
    </submittedName>
</protein>